<dbReference type="InterPro" id="IPR036412">
    <property type="entry name" value="HAD-like_sf"/>
</dbReference>
<evidence type="ECO:0000256" key="1">
    <source>
        <dbReference type="ARBA" id="ARBA00022884"/>
    </source>
</evidence>
<name>A0A9Q1LTW1_9SOLA</name>
<feature type="region of interest" description="Disordered" evidence="3">
    <location>
        <begin position="663"/>
        <end position="756"/>
    </location>
</feature>
<dbReference type="InterPro" id="IPR035979">
    <property type="entry name" value="RBD_domain_sf"/>
</dbReference>
<dbReference type="Pfam" id="PF00076">
    <property type="entry name" value="RRM_1"/>
    <property type="match status" value="1"/>
</dbReference>
<dbReference type="PROSITE" id="PS50102">
    <property type="entry name" value="RRM"/>
    <property type="match status" value="1"/>
</dbReference>
<dbReference type="OrthoDB" id="339151at2759"/>
<dbReference type="GO" id="GO:0003729">
    <property type="term" value="F:mRNA binding"/>
    <property type="evidence" value="ECO:0007669"/>
    <property type="project" value="TreeGrafter"/>
</dbReference>
<dbReference type="Pfam" id="PF03031">
    <property type="entry name" value="NIF"/>
    <property type="match status" value="1"/>
</dbReference>
<dbReference type="PROSITE" id="PS50969">
    <property type="entry name" value="FCP1"/>
    <property type="match status" value="1"/>
</dbReference>
<evidence type="ECO:0000256" key="2">
    <source>
        <dbReference type="PROSITE-ProRule" id="PRU00176"/>
    </source>
</evidence>
<dbReference type="SMART" id="SM00360">
    <property type="entry name" value="RRM"/>
    <property type="match status" value="1"/>
</dbReference>
<evidence type="ECO:0000256" key="3">
    <source>
        <dbReference type="SAM" id="MobiDB-lite"/>
    </source>
</evidence>
<dbReference type="AlphaFoldDB" id="A0A9Q1LTW1"/>
<feature type="region of interest" description="Disordered" evidence="3">
    <location>
        <begin position="1"/>
        <end position="60"/>
    </location>
</feature>
<dbReference type="Proteomes" id="UP001152561">
    <property type="component" value="Unassembled WGS sequence"/>
</dbReference>
<dbReference type="SUPFAM" id="SSF56784">
    <property type="entry name" value="HAD-like"/>
    <property type="match status" value="1"/>
</dbReference>
<dbReference type="SMART" id="SM00577">
    <property type="entry name" value="CPDc"/>
    <property type="match status" value="1"/>
</dbReference>
<evidence type="ECO:0000313" key="7">
    <source>
        <dbReference type="EMBL" id="KAJ8544913.1"/>
    </source>
</evidence>
<evidence type="ECO:0000259" key="4">
    <source>
        <dbReference type="PROSITE" id="PS50102"/>
    </source>
</evidence>
<evidence type="ECO:0000259" key="6">
    <source>
        <dbReference type="PROSITE" id="PS50969"/>
    </source>
</evidence>
<feature type="compositionally biased region" description="Basic and acidic residues" evidence="3">
    <location>
        <begin position="46"/>
        <end position="55"/>
    </location>
</feature>
<organism evidence="7 8">
    <name type="scientific">Anisodus acutangulus</name>
    <dbReference type="NCBI Taxonomy" id="402998"/>
    <lineage>
        <taxon>Eukaryota</taxon>
        <taxon>Viridiplantae</taxon>
        <taxon>Streptophyta</taxon>
        <taxon>Embryophyta</taxon>
        <taxon>Tracheophyta</taxon>
        <taxon>Spermatophyta</taxon>
        <taxon>Magnoliopsida</taxon>
        <taxon>eudicotyledons</taxon>
        <taxon>Gunneridae</taxon>
        <taxon>Pentapetalae</taxon>
        <taxon>asterids</taxon>
        <taxon>lamiids</taxon>
        <taxon>Solanales</taxon>
        <taxon>Solanaceae</taxon>
        <taxon>Solanoideae</taxon>
        <taxon>Hyoscyameae</taxon>
        <taxon>Anisodus</taxon>
    </lineage>
</organism>
<dbReference type="InterPro" id="IPR018222">
    <property type="entry name" value="Nuclear_transport_factor_2_euk"/>
</dbReference>
<proteinExistence type="predicted"/>
<protein>
    <submittedName>
        <fullName evidence="7">Uncharacterized protein</fullName>
    </submittedName>
</protein>
<sequence>MDALSTEDSITKSAELISKRKRKRARKSANRKERQQRLDQMLKNLESPKNEESSIKDVSNLENSDAQLLPLGHLEIQKESTTTLSEKSPAKKKRRNKRSVMKALNEKVDPCSMDQNNVPSNLSLLENNHGEVENGLLLNPNISIEDVASLENSDTQLLSLGHLEIQTEATTTLLEKSPVKKKRKRKKKRSVMKALNKKVDPCSMAQNNVPSNPSLLDNKHGEVKYGQLNPKFSLMRGPRLRRKLLILDVNGLLADVVNPPPKDCNPDACFWRRAIFKRPYCNDFLKFCFERFDVSIWSSRSKKIIVKVVDYLLGNLQHKLLFCWDMSHSTQTMFKTLENNHKPLVCKELSKVWDRYDPNLPWERGDYDESNTLLLDDSPYKALLNPAHTAIFPHSYNFKAENDNSLGPGGDLRNYLEELLKAEHVQKYVEQHPFVHQTNPFTLSAVIFFYNFHFRMAMEAAAPPSAQVVGNAFVEQYYQIQHHSPELVFRFYQDSSILSRPDSNGVMSSMTTMKNINDMICSLDYKNYKAEIKTTDAQESFKDGVIVLVTGCLTGKDNLRRKFTQTFFLAPQDKGYFVLNDVFRYVEENESDTVSERINGTEDVQSEVLTPDTEPTHVVDPPNLDQAGSYAEEVQHVEEKANDSLEDERQVGDEREIVVEAESHLNEDQNPANTESANSVAQEDAPKKSYASIVSSQTKKGPTKIYVPTNTSRMAPPKAVEQSVAAVAQTPAPEASNPAAPSGTNVPETNDTEDEAEGHSIYVRNLPLDVTVAQLEAEFKRYGPIKQGGVQVRSNRQQGFCFGFVEFEDVSSMHSAIQASPITIGGHQAVVQMKRTTTRVGSGRGRFLPGRGGFRNDNFRGRGNFGGGRSYGRNEFGGRDFSGRGRGQGGRGGEGYQVRERGGRRVAPSQSSATA</sequence>
<feature type="domain" description="NTF2" evidence="5">
    <location>
        <begin position="469"/>
        <end position="585"/>
    </location>
</feature>
<dbReference type="GO" id="GO:1990904">
    <property type="term" value="C:ribonucleoprotein complex"/>
    <property type="evidence" value="ECO:0007669"/>
    <property type="project" value="TreeGrafter"/>
</dbReference>
<dbReference type="InterPro" id="IPR023214">
    <property type="entry name" value="HAD_sf"/>
</dbReference>
<feature type="compositionally biased region" description="Low complexity" evidence="3">
    <location>
        <begin position="840"/>
        <end position="849"/>
    </location>
</feature>
<dbReference type="Pfam" id="PF02136">
    <property type="entry name" value="NTF2"/>
    <property type="match status" value="1"/>
</dbReference>
<dbReference type="PROSITE" id="PS50177">
    <property type="entry name" value="NTF2_DOMAIN"/>
    <property type="match status" value="1"/>
</dbReference>
<dbReference type="InterPro" id="IPR002075">
    <property type="entry name" value="NTF2_dom"/>
</dbReference>
<dbReference type="SUPFAM" id="SSF54427">
    <property type="entry name" value="NTF2-like"/>
    <property type="match status" value="1"/>
</dbReference>
<dbReference type="CDD" id="cd00780">
    <property type="entry name" value="NTF2"/>
    <property type="match status" value="1"/>
</dbReference>
<accession>A0A9Q1LTW1</accession>
<dbReference type="InterPro" id="IPR039539">
    <property type="entry name" value="Ras_GTPase_bind_prot"/>
</dbReference>
<dbReference type="InterPro" id="IPR004274">
    <property type="entry name" value="FCP1_dom"/>
</dbReference>
<feature type="compositionally biased region" description="Basic residues" evidence="3">
    <location>
        <begin position="19"/>
        <end position="29"/>
    </location>
</feature>
<gene>
    <name evidence="7" type="ORF">K7X08_017496</name>
</gene>
<reference evidence="8" key="1">
    <citation type="journal article" date="2023" name="Proc. Natl. Acad. Sci. U.S.A.">
        <title>Genomic and structural basis for evolution of tropane alkaloid biosynthesis.</title>
        <authorList>
            <person name="Wanga Y.-J."/>
            <person name="Taina T."/>
            <person name="Yua J.-Y."/>
            <person name="Lia J."/>
            <person name="Xua B."/>
            <person name="Chenc J."/>
            <person name="D'Auriad J.C."/>
            <person name="Huanga J.-P."/>
            <person name="Huanga S.-X."/>
        </authorList>
    </citation>
    <scope>NUCLEOTIDE SEQUENCE [LARGE SCALE GENOMIC DNA]</scope>
    <source>
        <strain evidence="8">cv. KIB-2019</strain>
    </source>
</reference>
<feature type="compositionally biased region" description="Gly residues" evidence="3">
    <location>
        <begin position="884"/>
        <end position="895"/>
    </location>
</feature>
<dbReference type="Gene3D" id="3.40.50.1000">
    <property type="entry name" value="HAD superfamily/HAD-like"/>
    <property type="match status" value="1"/>
</dbReference>
<keyword evidence="1 2" id="KW-0694">RNA-binding</keyword>
<feature type="region of interest" description="Disordered" evidence="3">
    <location>
        <begin position="78"/>
        <end position="100"/>
    </location>
</feature>
<dbReference type="FunFam" id="3.10.450.50:FF:000003">
    <property type="entry name" value="Nuclear transport factor 2 family protein"/>
    <property type="match status" value="1"/>
</dbReference>
<evidence type="ECO:0000259" key="5">
    <source>
        <dbReference type="PROSITE" id="PS50177"/>
    </source>
</evidence>
<dbReference type="PANTHER" id="PTHR10693:SF75">
    <property type="entry name" value="NUCLEAR TRANSPORT FACTOR 2"/>
    <property type="match status" value="1"/>
</dbReference>
<keyword evidence="8" id="KW-1185">Reference proteome</keyword>
<evidence type="ECO:0000313" key="8">
    <source>
        <dbReference type="Proteomes" id="UP001152561"/>
    </source>
</evidence>
<feature type="compositionally biased region" description="Polar residues" evidence="3">
    <location>
        <begin position="668"/>
        <end position="681"/>
    </location>
</feature>
<dbReference type="InterPro" id="IPR032710">
    <property type="entry name" value="NTF2-like_dom_sf"/>
</dbReference>
<dbReference type="CDD" id="cd00590">
    <property type="entry name" value="RRM_SF"/>
    <property type="match status" value="1"/>
</dbReference>
<feature type="compositionally biased region" description="Polar residues" evidence="3">
    <location>
        <begin position="1"/>
        <end position="12"/>
    </location>
</feature>
<feature type="domain" description="FCP1 homology" evidence="6">
    <location>
        <begin position="238"/>
        <end position="419"/>
    </location>
</feature>
<dbReference type="SUPFAM" id="SSF54928">
    <property type="entry name" value="RNA-binding domain, RBD"/>
    <property type="match status" value="1"/>
</dbReference>
<feature type="compositionally biased region" description="Basic residues" evidence="3">
    <location>
        <begin position="90"/>
        <end position="100"/>
    </location>
</feature>
<dbReference type="Gene3D" id="3.10.450.50">
    <property type="match status" value="1"/>
</dbReference>
<dbReference type="PANTHER" id="PTHR10693">
    <property type="entry name" value="RAS GTPASE-ACTIVATING PROTEIN-BINDING PROTEIN"/>
    <property type="match status" value="1"/>
</dbReference>
<dbReference type="Gene3D" id="3.30.70.330">
    <property type="match status" value="1"/>
</dbReference>
<feature type="region of interest" description="Disordered" evidence="3">
    <location>
        <begin position="590"/>
        <end position="625"/>
    </location>
</feature>
<feature type="region of interest" description="Disordered" evidence="3">
    <location>
        <begin position="840"/>
        <end position="915"/>
    </location>
</feature>
<dbReference type="InterPro" id="IPR000504">
    <property type="entry name" value="RRM_dom"/>
</dbReference>
<dbReference type="FunFam" id="3.30.70.330:FF:001141">
    <property type="entry name" value="Ras GTPase-activating protein-binding protein 1"/>
    <property type="match status" value="1"/>
</dbReference>
<feature type="domain" description="RRM" evidence="4">
    <location>
        <begin position="759"/>
        <end position="836"/>
    </location>
</feature>
<dbReference type="GO" id="GO:0005829">
    <property type="term" value="C:cytosol"/>
    <property type="evidence" value="ECO:0007669"/>
    <property type="project" value="TreeGrafter"/>
</dbReference>
<dbReference type="EMBL" id="JAJAGQ010000013">
    <property type="protein sequence ID" value="KAJ8544913.1"/>
    <property type="molecule type" value="Genomic_DNA"/>
</dbReference>
<comment type="caution">
    <text evidence="7">The sequence shown here is derived from an EMBL/GenBank/DDBJ whole genome shotgun (WGS) entry which is preliminary data.</text>
</comment>
<dbReference type="InterPro" id="IPR012677">
    <property type="entry name" value="Nucleotide-bd_a/b_plait_sf"/>
</dbReference>
<feature type="compositionally biased region" description="Low complexity" evidence="3">
    <location>
        <begin position="731"/>
        <end position="742"/>
    </location>
</feature>